<reference evidence="1 2" key="1">
    <citation type="journal article" date="2015" name="Genome Biol. Evol.">
        <title>Comparative Genomics of a Bacterivorous Green Alga Reveals Evolutionary Causalities and Consequences of Phago-Mixotrophic Mode of Nutrition.</title>
        <authorList>
            <person name="Burns J.A."/>
            <person name="Paasch A."/>
            <person name="Narechania A."/>
            <person name="Kim E."/>
        </authorList>
    </citation>
    <scope>NUCLEOTIDE SEQUENCE [LARGE SCALE GENOMIC DNA]</scope>
    <source>
        <strain evidence="1 2">PLY_AMNH</strain>
    </source>
</reference>
<gene>
    <name evidence="1" type="ORF">CYMTET_56637</name>
</gene>
<evidence type="ECO:0000313" key="2">
    <source>
        <dbReference type="Proteomes" id="UP001190700"/>
    </source>
</evidence>
<protein>
    <submittedName>
        <fullName evidence="1">Uncharacterized protein</fullName>
    </submittedName>
</protein>
<evidence type="ECO:0000313" key="1">
    <source>
        <dbReference type="EMBL" id="KAK3233046.1"/>
    </source>
</evidence>
<dbReference type="EMBL" id="LGRX02035817">
    <property type="protein sequence ID" value="KAK3233046.1"/>
    <property type="molecule type" value="Genomic_DNA"/>
</dbReference>
<dbReference type="AlphaFoldDB" id="A0AAE0ELS1"/>
<organism evidence="1 2">
    <name type="scientific">Cymbomonas tetramitiformis</name>
    <dbReference type="NCBI Taxonomy" id="36881"/>
    <lineage>
        <taxon>Eukaryota</taxon>
        <taxon>Viridiplantae</taxon>
        <taxon>Chlorophyta</taxon>
        <taxon>Pyramimonadophyceae</taxon>
        <taxon>Pyramimonadales</taxon>
        <taxon>Pyramimonadaceae</taxon>
        <taxon>Cymbomonas</taxon>
    </lineage>
</organism>
<name>A0AAE0ELS1_9CHLO</name>
<proteinExistence type="predicted"/>
<accession>A0AAE0ELS1</accession>
<comment type="caution">
    <text evidence="1">The sequence shown here is derived from an EMBL/GenBank/DDBJ whole genome shotgun (WGS) entry which is preliminary data.</text>
</comment>
<sequence>MGDGCNVIYYYGSSCCEPECGGKACPDCFYYEDADGEIAYSEGCELVRDGGSGFDIFTKRAAPPPPPSVPSMVTGWRMASHHQAW</sequence>
<dbReference type="Proteomes" id="UP001190700">
    <property type="component" value="Unassembled WGS sequence"/>
</dbReference>
<keyword evidence="2" id="KW-1185">Reference proteome</keyword>